<feature type="region of interest" description="Disordered" evidence="1">
    <location>
        <begin position="639"/>
        <end position="711"/>
    </location>
</feature>
<evidence type="ECO:0008006" key="4">
    <source>
        <dbReference type="Google" id="ProtNLM"/>
    </source>
</evidence>
<evidence type="ECO:0000313" key="2">
    <source>
        <dbReference type="EMBL" id="KAH7039092.1"/>
    </source>
</evidence>
<accession>A0ABQ8G0D9</accession>
<feature type="compositionally biased region" description="Basic and acidic residues" evidence="1">
    <location>
        <begin position="189"/>
        <end position="198"/>
    </location>
</feature>
<dbReference type="SMART" id="SM00028">
    <property type="entry name" value="TPR"/>
    <property type="match status" value="5"/>
</dbReference>
<dbReference type="Proteomes" id="UP000774617">
    <property type="component" value="Unassembled WGS sequence"/>
</dbReference>
<dbReference type="PANTHER" id="PTHR23082:SF0">
    <property type="entry name" value="GENERAL TRANSCRIPTION FACTOR 3C POLYPEPTIDE 3"/>
    <property type="match status" value="1"/>
</dbReference>
<keyword evidence="3" id="KW-1185">Reference proteome</keyword>
<dbReference type="InterPro" id="IPR039340">
    <property type="entry name" value="Tfc4/TFIIIC-102/Sfc4"/>
</dbReference>
<dbReference type="EMBL" id="JAGTJR010000030">
    <property type="protein sequence ID" value="KAH7039092.1"/>
    <property type="molecule type" value="Genomic_DNA"/>
</dbReference>
<evidence type="ECO:0000256" key="1">
    <source>
        <dbReference type="SAM" id="MobiDB-lite"/>
    </source>
</evidence>
<feature type="compositionally biased region" description="Basic and acidic residues" evidence="1">
    <location>
        <begin position="681"/>
        <end position="701"/>
    </location>
</feature>
<dbReference type="Gene3D" id="1.25.40.10">
    <property type="entry name" value="Tetratricopeptide repeat domain"/>
    <property type="match status" value="3"/>
</dbReference>
<protein>
    <recommendedName>
        <fullName evidence="4">TPR-like protein</fullName>
    </recommendedName>
</protein>
<feature type="compositionally biased region" description="Basic residues" evidence="1">
    <location>
        <begin position="157"/>
        <end position="187"/>
    </location>
</feature>
<feature type="region of interest" description="Disordered" evidence="1">
    <location>
        <begin position="124"/>
        <end position="221"/>
    </location>
</feature>
<organism evidence="2 3">
    <name type="scientific">Macrophomina phaseolina</name>
    <dbReference type="NCBI Taxonomy" id="35725"/>
    <lineage>
        <taxon>Eukaryota</taxon>
        <taxon>Fungi</taxon>
        <taxon>Dikarya</taxon>
        <taxon>Ascomycota</taxon>
        <taxon>Pezizomycotina</taxon>
        <taxon>Dothideomycetes</taxon>
        <taxon>Dothideomycetes incertae sedis</taxon>
        <taxon>Botryosphaeriales</taxon>
        <taxon>Botryosphaeriaceae</taxon>
        <taxon>Macrophomina</taxon>
    </lineage>
</organism>
<gene>
    <name evidence="2" type="ORF">B0J12DRAFT_630975</name>
</gene>
<dbReference type="InterPro" id="IPR011990">
    <property type="entry name" value="TPR-like_helical_dom_sf"/>
</dbReference>
<dbReference type="SUPFAM" id="SSF48452">
    <property type="entry name" value="TPR-like"/>
    <property type="match status" value="2"/>
</dbReference>
<name>A0ABQ8G0D9_9PEZI</name>
<dbReference type="InterPro" id="IPR019734">
    <property type="entry name" value="TPR_rpt"/>
</dbReference>
<dbReference type="PANTHER" id="PTHR23082">
    <property type="entry name" value="TRANSCRIPTION INITIATION FACTOR IIIC TFIIIC , POLYPEPTIDE 3-RELATED"/>
    <property type="match status" value="1"/>
</dbReference>
<feature type="compositionally biased region" description="Acidic residues" evidence="1">
    <location>
        <begin position="124"/>
        <end position="139"/>
    </location>
</feature>
<evidence type="ECO:0000313" key="3">
    <source>
        <dbReference type="Proteomes" id="UP000774617"/>
    </source>
</evidence>
<comment type="caution">
    <text evidence="2">The sequence shown here is derived from an EMBL/GenBank/DDBJ whole genome shotgun (WGS) entry which is preliminary data.</text>
</comment>
<reference evidence="2 3" key="1">
    <citation type="journal article" date="2021" name="Nat. Commun.">
        <title>Genetic determinants of endophytism in the Arabidopsis root mycobiome.</title>
        <authorList>
            <person name="Mesny F."/>
            <person name="Miyauchi S."/>
            <person name="Thiergart T."/>
            <person name="Pickel B."/>
            <person name="Atanasova L."/>
            <person name="Karlsson M."/>
            <person name="Huettel B."/>
            <person name="Barry K.W."/>
            <person name="Haridas S."/>
            <person name="Chen C."/>
            <person name="Bauer D."/>
            <person name="Andreopoulos W."/>
            <person name="Pangilinan J."/>
            <person name="LaButti K."/>
            <person name="Riley R."/>
            <person name="Lipzen A."/>
            <person name="Clum A."/>
            <person name="Drula E."/>
            <person name="Henrissat B."/>
            <person name="Kohler A."/>
            <person name="Grigoriev I.V."/>
            <person name="Martin F.M."/>
            <person name="Hacquard S."/>
        </authorList>
    </citation>
    <scope>NUCLEOTIDE SEQUENCE [LARGE SCALE GENOMIC DNA]</scope>
    <source>
        <strain evidence="2 3">MPI-SDFR-AT-0080</strain>
    </source>
</reference>
<sequence>MDDYNQDFYSAQSDQYDTQDLQHNPFAAMLPPGFGDADLDPYASNGDGARYPSEQGYYGQGPIVHEGFIPAMQAVQYQDHDHFSTTAPWDIGHDDDMLDTDDDMMMNDELVLNAEIGDAPEAIADGDFDEFDDDADPEDLSDKSADSDFELDEVPRVRGRGKGRGRGRGRASKSTRGRGRGRGRGRSRAVLDDGEGRPRGAPRGRKRGPREAKDPGPEFKNTLARATNAWINEDLEAAMRHAGDAIKINPEVFASYNLLSEILYARGQYEESVHVLSMGAVLQRDVNLWHKIASRVLDLDGDERARLEWAHRCYSQIIRIDPNDWEARCRRLDFQLRFDHKGQAKSELEMMLKIEGHEYDLDRIQQLAELCAVTQETERAVEPFEKALEHHMQFERDEYSQLDWQILNSYLELMQTLKKYEGAIPRLRSGARWILGRQEETFWDDQFDDREWDLADEPRRMEVPHFVPGKHDKTAYGAGLPLEIRVKLGMFRLAMGPDHLSEAIAHFEQLEPEDESETAPVFDFDDLFREVADALTMSGSHSQALRYYNALRRVPEVPQTALLISIAACHWALKDEVEAERSIEAALEVAGSDMSARIQVARFFQDWGMIQRCNDIAQDVVAKGGVDIVRKAKLNVQIPVQRHSQPKDITKRPTPLKPSRPSRPTVLRELAPKPTTLQSLESKRPSTKPREAREPKEFREPKPRRRLRGLLDAEREKLEGAQQRDRAIREMYQELKSIEDAVDEGDEEAAAIYMENAGEMVDEFRRMEAFYPRRDKHVKFVGYIGRKGSQFRMKESALAYIATVSNREGASEGKPTTFIRIWSVADSLPAVGDPGSNLEGAEQAPEDFHDIAFEEWLDIFCRYALLLAKHSKNSRCWTVIQSAAHANIFHHDSQREHHIYVCWLACALILRDEEHLCNACRYLIKQHPYSNDAYRLFGILNRLYPGHRSWYNGGPSQKFVLRLIKAMDFALLDKKARLLYKFGDQERSGYTRGGQSDGNPEGIKDINVALLAMYGHVLASGGAYLNALNYYFRAYSIVPNDAMLNFAIAIAYMQHAMKRQSENRQYQIQQGLTFLHRYYELRAKTEMALQLQEAEFNVARVWHMLGLFHLALPAYERVLALRERVRVEHAENGLEKIGGGEDFAADAAFAVQMIMSLTEDFQGARNVTNDWLVI</sequence>
<proteinExistence type="predicted"/>